<dbReference type="PANTHER" id="PTHR43298:SF2">
    <property type="entry name" value="FMN_FAD EXPORTER YEEO-RELATED"/>
    <property type="match status" value="1"/>
</dbReference>
<evidence type="ECO:0000313" key="11">
    <source>
        <dbReference type="EMBL" id="SDC34635.1"/>
    </source>
</evidence>
<dbReference type="AlphaFoldDB" id="A0A1G6KVY7"/>
<feature type="transmembrane region" description="Helical" evidence="10">
    <location>
        <begin position="286"/>
        <end position="306"/>
    </location>
</feature>
<gene>
    <name evidence="11" type="ORF">SAMN05216323_10276</name>
</gene>
<evidence type="ECO:0000313" key="12">
    <source>
        <dbReference type="Proteomes" id="UP000199452"/>
    </source>
</evidence>
<feature type="transmembrane region" description="Helical" evidence="10">
    <location>
        <begin position="244"/>
        <end position="266"/>
    </location>
</feature>
<dbReference type="EMBL" id="FMYP01000027">
    <property type="protein sequence ID" value="SDC34635.1"/>
    <property type="molecule type" value="Genomic_DNA"/>
</dbReference>
<dbReference type="GO" id="GO:0006811">
    <property type="term" value="P:monoatomic ion transport"/>
    <property type="evidence" value="ECO:0007669"/>
    <property type="project" value="UniProtKB-KW"/>
</dbReference>
<keyword evidence="2" id="KW-0813">Transport</keyword>
<evidence type="ECO:0000256" key="2">
    <source>
        <dbReference type="ARBA" id="ARBA00022448"/>
    </source>
</evidence>
<feature type="transmembrane region" description="Helical" evidence="10">
    <location>
        <begin position="393"/>
        <end position="419"/>
    </location>
</feature>
<dbReference type="PANTHER" id="PTHR43298">
    <property type="entry name" value="MULTIDRUG RESISTANCE PROTEIN NORM-RELATED"/>
    <property type="match status" value="1"/>
</dbReference>
<dbReference type="CDD" id="cd13140">
    <property type="entry name" value="MATE_like_1"/>
    <property type="match status" value="1"/>
</dbReference>
<accession>A0A1G6KVY7</accession>
<organism evidence="11 12">
    <name type="scientific">Williamwhitmania taraxaci</name>
    <dbReference type="NCBI Taxonomy" id="1640674"/>
    <lineage>
        <taxon>Bacteria</taxon>
        <taxon>Pseudomonadati</taxon>
        <taxon>Bacteroidota</taxon>
        <taxon>Bacteroidia</taxon>
        <taxon>Bacteroidales</taxon>
        <taxon>Williamwhitmaniaceae</taxon>
        <taxon>Williamwhitmania</taxon>
    </lineage>
</organism>
<keyword evidence="5 10" id="KW-0812">Transmembrane</keyword>
<feature type="transmembrane region" description="Helical" evidence="10">
    <location>
        <begin position="90"/>
        <end position="113"/>
    </location>
</feature>
<evidence type="ECO:0000256" key="10">
    <source>
        <dbReference type="SAM" id="Phobius"/>
    </source>
</evidence>
<reference evidence="11 12" key="1">
    <citation type="submission" date="2016-09" db="EMBL/GenBank/DDBJ databases">
        <authorList>
            <person name="Capua I."/>
            <person name="De Benedictis P."/>
            <person name="Joannis T."/>
            <person name="Lombin L.H."/>
            <person name="Cattoli G."/>
        </authorList>
    </citation>
    <scope>NUCLEOTIDE SEQUENCE [LARGE SCALE GENOMIC DNA]</scope>
    <source>
        <strain evidence="11 12">A7P-90m</strain>
    </source>
</reference>
<evidence type="ECO:0000256" key="8">
    <source>
        <dbReference type="ARBA" id="ARBA00023136"/>
    </source>
</evidence>
<keyword evidence="3" id="KW-0050">Antiport</keyword>
<name>A0A1G6KVY7_9BACT</name>
<dbReference type="InterPro" id="IPR002528">
    <property type="entry name" value="MATE_fam"/>
</dbReference>
<feature type="transmembrane region" description="Helical" evidence="10">
    <location>
        <begin position="196"/>
        <end position="217"/>
    </location>
</feature>
<dbReference type="GO" id="GO:0042910">
    <property type="term" value="F:xenobiotic transmembrane transporter activity"/>
    <property type="evidence" value="ECO:0007669"/>
    <property type="project" value="InterPro"/>
</dbReference>
<dbReference type="Pfam" id="PF01554">
    <property type="entry name" value="MatE"/>
    <property type="match status" value="2"/>
</dbReference>
<feature type="transmembrane region" description="Helical" evidence="10">
    <location>
        <begin position="38"/>
        <end position="60"/>
    </location>
</feature>
<feature type="transmembrane region" description="Helical" evidence="10">
    <location>
        <begin position="359"/>
        <end position="381"/>
    </location>
</feature>
<evidence type="ECO:0000256" key="5">
    <source>
        <dbReference type="ARBA" id="ARBA00022692"/>
    </source>
</evidence>
<evidence type="ECO:0000256" key="6">
    <source>
        <dbReference type="ARBA" id="ARBA00022989"/>
    </source>
</evidence>
<keyword evidence="8 10" id="KW-0472">Membrane</keyword>
<dbReference type="GO" id="GO:0015297">
    <property type="term" value="F:antiporter activity"/>
    <property type="evidence" value="ECO:0007669"/>
    <property type="project" value="UniProtKB-KW"/>
</dbReference>
<protein>
    <recommendedName>
        <fullName evidence="9">Multidrug-efflux transporter</fullName>
    </recommendedName>
</protein>
<dbReference type="RefSeq" id="WP_244500680.1">
    <property type="nucleotide sequence ID" value="NZ_FMYP01000027.1"/>
</dbReference>
<feature type="transmembrane region" description="Helical" evidence="10">
    <location>
        <begin position="318"/>
        <end position="339"/>
    </location>
</feature>
<feature type="transmembrane region" description="Helical" evidence="10">
    <location>
        <begin position="12"/>
        <end position="32"/>
    </location>
</feature>
<keyword evidence="12" id="KW-1185">Reference proteome</keyword>
<keyword evidence="4" id="KW-1003">Cell membrane</keyword>
<dbReference type="InterPro" id="IPR048279">
    <property type="entry name" value="MdtK-like"/>
</dbReference>
<comment type="subcellular location">
    <subcellularLocation>
        <location evidence="1">Cell membrane</location>
        <topology evidence="1">Multi-pass membrane protein</topology>
    </subcellularLocation>
</comment>
<dbReference type="GO" id="GO:0005886">
    <property type="term" value="C:plasma membrane"/>
    <property type="evidence" value="ECO:0007669"/>
    <property type="project" value="UniProtKB-SubCell"/>
</dbReference>
<feature type="transmembrane region" description="Helical" evidence="10">
    <location>
        <begin position="425"/>
        <end position="445"/>
    </location>
</feature>
<dbReference type="InterPro" id="IPR050222">
    <property type="entry name" value="MATE_MdtK"/>
</dbReference>
<feature type="transmembrane region" description="Helical" evidence="10">
    <location>
        <begin position="133"/>
        <end position="152"/>
    </location>
</feature>
<feature type="transmembrane region" description="Helical" evidence="10">
    <location>
        <begin position="164"/>
        <end position="184"/>
    </location>
</feature>
<evidence type="ECO:0000256" key="4">
    <source>
        <dbReference type="ARBA" id="ARBA00022475"/>
    </source>
</evidence>
<dbReference type="STRING" id="1640674.SAMN05216323_10276"/>
<evidence type="ECO:0000256" key="7">
    <source>
        <dbReference type="ARBA" id="ARBA00023065"/>
    </source>
</evidence>
<dbReference type="NCBIfam" id="TIGR00797">
    <property type="entry name" value="matE"/>
    <property type="match status" value="1"/>
</dbReference>
<sequence>MTAKDFTTGGIVRQIVMLALPIMGTAFIQMAYNMTDMIWIGHVGSQAAAAVGAAGFFLWLGNSLVYTTKVGAEVGISQSLGAKDNQRASFFASHAMVIAIVVSIIYGVLLLVFSKQLIGFFGFKDAAVVAKGISYLQIIAMGMLFTFLNSTFSGIYNGTGKSRIPFYANAIGLAVNILLDPVLIYGMGPFPRLEVAGAAIATVISQAIVTLIFVINLSDTKSPFPFIFKKFALLKDVTKQVFKVGLPVTLQSGLFAIFAMNIARIVTQFGDLAVAVQSVGAQIEAISWMTASGFATALASFIGQNYGANQFGRIRQAYYTTLGITMIFGVFTTVAFVFFGETIFGWFIPEPEAMREGGIYLQILGASQLFMILEIITAGAFNGTGKTMPPSIVGIVFTGLRVPAAIALTATIGLAGAWWSISASSMIKGVVLFVWFAFFLLRLPIERQKLTLPQKLFFQFLPNRMRQSDIEGTIE</sequence>
<dbReference type="PIRSF" id="PIRSF006603">
    <property type="entry name" value="DinF"/>
    <property type="match status" value="1"/>
</dbReference>
<dbReference type="Proteomes" id="UP000199452">
    <property type="component" value="Unassembled WGS sequence"/>
</dbReference>
<evidence type="ECO:0000256" key="3">
    <source>
        <dbReference type="ARBA" id="ARBA00022449"/>
    </source>
</evidence>
<keyword evidence="6 10" id="KW-1133">Transmembrane helix</keyword>
<proteinExistence type="predicted"/>
<keyword evidence="7" id="KW-0406">Ion transport</keyword>
<evidence type="ECO:0000256" key="1">
    <source>
        <dbReference type="ARBA" id="ARBA00004651"/>
    </source>
</evidence>
<evidence type="ECO:0000256" key="9">
    <source>
        <dbReference type="ARBA" id="ARBA00031636"/>
    </source>
</evidence>